<dbReference type="EMBL" id="JASCZI010090695">
    <property type="protein sequence ID" value="MED6145129.1"/>
    <property type="molecule type" value="Genomic_DNA"/>
</dbReference>
<dbReference type="Pfam" id="PF03159">
    <property type="entry name" value="XRN_N"/>
    <property type="match status" value="1"/>
</dbReference>
<organism evidence="2 3">
    <name type="scientific">Stylosanthes scabra</name>
    <dbReference type="NCBI Taxonomy" id="79078"/>
    <lineage>
        <taxon>Eukaryota</taxon>
        <taxon>Viridiplantae</taxon>
        <taxon>Streptophyta</taxon>
        <taxon>Embryophyta</taxon>
        <taxon>Tracheophyta</taxon>
        <taxon>Spermatophyta</taxon>
        <taxon>Magnoliopsida</taxon>
        <taxon>eudicotyledons</taxon>
        <taxon>Gunneridae</taxon>
        <taxon>Pentapetalae</taxon>
        <taxon>rosids</taxon>
        <taxon>fabids</taxon>
        <taxon>Fabales</taxon>
        <taxon>Fabaceae</taxon>
        <taxon>Papilionoideae</taxon>
        <taxon>50 kb inversion clade</taxon>
        <taxon>dalbergioids sensu lato</taxon>
        <taxon>Dalbergieae</taxon>
        <taxon>Pterocarpus clade</taxon>
        <taxon>Stylosanthes</taxon>
    </lineage>
</organism>
<dbReference type="PANTHER" id="PTHR12341">
    <property type="entry name" value="5'-&gt;3' EXORIBONUCLEASE"/>
    <property type="match status" value="1"/>
</dbReference>
<sequence length="130" mass="14740">MNGIIHPCFHSEDRPSPTSFDEVFQCMFDYIDRLFVIVRPWKLLYMAIDCVALMAKMSQQQSRRFKAANDAADADGIQYRIEAGENDEDAFISVLRKDEPGFPRGSANPSTSVAIVKKSVAIEQRPQPQR</sequence>
<reference evidence="2 3" key="1">
    <citation type="journal article" date="2023" name="Plants (Basel)">
        <title>Bridging the Gap: Combining Genomics and Transcriptomics Approaches to Understand Stylosanthes scabra, an Orphan Legume from the Brazilian Caatinga.</title>
        <authorList>
            <person name="Ferreira-Neto J.R.C."/>
            <person name="da Silva M.D."/>
            <person name="Binneck E."/>
            <person name="de Melo N.F."/>
            <person name="da Silva R.H."/>
            <person name="de Melo A.L.T.M."/>
            <person name="Pandolfi V."/>
            <person name="Bustamante F.O."/>
            <person name="Brasileiro-Vidal A.C."/>
            <person name="Benko-Iseppon A.M."/>
        </authorList>
    </citation>
    <scope>NUCLEOTIDE SEQUENCE [LARGE SCALE GENOMIC DNA]</scope>
    <source>
        <tissue evidence="2">Leaves</tissue>
    </source>
</reference>
<evidence type="ECO:0000259" key="1">
    <source>
        <dbReference type="Pfam" id="PF03159"/>
    </source>
</evidence>
<protein>
    <submittedName>
        <fullName evidence="2">5'-3' exoribonuclease 3</fullName>
    </submittedName>
</protein>
<evidence type="ECO:0000313" key="2">
    <source>
        <dbReference type="EMBL" id="MED6145129.1"/>
    </source>
</evidence>
<dbReference type="PANTHER" id="PTHR12341:SF41">
    <property type="entry name" value="5'-3' EXORIBONUCLEASE 2"/>
    <property type="match status" value="1"/>
</dbReference>
<dbReference type="InterPro" id="IPR027073">
    <property type="entry name" value="5_3_exoribonuclease"/>
</dbReference>
<dbReference type="InterPro" id="IPR004859">
    <property type="entry name" value="Xrn1_N"/>
</dbReference>
<comment type="caution">
    <text evidence="2">The sequence shown here is derived from an EMBL/GenBank/DDBJ whole genome shotgun (WGS) entry which is preliminary data.</text>
</comment>
<proteinExistence type="predicted"/>
<dbReference type="Gene3D" id="3.40.50.12390">
    <property type="match status" value="1"/>
</dbReference>
<evidence type="ECO:0000313" key="3">
    <source>
        <dbReference type="Proteomes" id="UP001341840"/>
    </source>
</evidence>
<dbReference type="Proteomes" id="UP001341840">
    <property type="component" value="Unassembled WGS sequence"/>
</dbReference>
<keyword evidence="3" id="KW-1185">Reference proteome</keyword>
<gene>
    <name evidence="2" type="primary">XRN3_1</name>
    <name evidence="2" type="ORF">PIB30_022127</name>
</gene>
<feature type="domain" description="Xrn1 N-terminal" evidence="1">
    <location>
        <begin position="1"/>
        <end position="77"/>
    </location>
</feature>
<accession>A0ABU6T9W3</accession>
<name>A0ABU6T9W3_9FABA</name>